<dbReference type="GO" id="GO:0052621">
    <property type="term" value="F:diguanylate cyclase activity"/>
    <property type="evidence" value="ECO:0007669"/>
    <property type="project" value="UniProtKB-EC"/>
</dbReference>
<evidence type="ECO:0000256" key="3">
    <source>
        <dbReference type="ARBA" id="ARBA00022475"/>
    </source>
</evidence>
<feature type="transmembrane region" description="Helical" evidence="8">
    <location>
        <begin position="7"/>
        <end position="28"/>
    </location>
</feature>
<dbReference type="EMBL" id="FWXR01000004">
    <property type="protein sequence ID" value="SMC56913.1"/>
    <property type="molecule type" value="Genomic_DNA"/>
</dbReference>
<dbReference type="RefSeq" id="WP_084409171.1">
    <property type="nucleotide sequence ID" value="NZ_FWXR01000004.1"/>
</dbReference>
<evidence type="ECO:0000256" key="2">
    <source>
        <dbReference type="ARBA" id="ARBA00012528"/>
    </source>
</evidence>
<dbReference type="GO" id="GO:0005886">
    <property type="term" value="C:plasma membrane"/>
    <property type="evidence" value="ECO:0007669"/>
    <property type="project" value="UniProtKB-SubCell"/>
</dbReference>
<reference evidence="10 11" key="1">
    <citation type="submission" date="2017-04" db="EMBL/GenBank/DDBJ databases">
        <authorList>
            <person name="Afonso C.L."/>
            <person name="Miller P.J."/>
            <person name="Scott M.A."/>
            <person name="Spackman E."/>
            <person name="Goraichik I."/>
            <person name="Dimitrov K.M."/>
            <person name="Suarez D.L."/>
            <person name="Swayne D.E."/>
        </authorList>
    </citation>
    <scope>NUCLEOTIDE SEQUENCE [LARGE SCALE GENOMIC DNA]</scope>
    <source>
        <strain evidence="10 11">CGMCC 1.10972</strain>
    </source>
</reference>
<dbReference type="PANTHER" id="PTHR45138">
    <property type="entry name" value="REGULATORY COMPONENTS OF SENSORY TRANSDUCTION SYSTEM"/>
    <property type="match status" value="1"/>
</dbReference>
<keyword evidence="5 8" id="KW-1133">Transmembrane helix</keyword>
<comment type="catalytic activity">
    <reaction evidence="7">
        <text>2 GTP = 3',3'-c-di-GMP + 2 diphosphate</text>
        <dbReference type="Rhea" id="RHEA:24898"/>
        <dbReference type="ChEBI" id="CHEBI:33019"/>
        <dbReference type="ChEBI" id="CHEBI:37565"/>
        <dbReference type="ChEBI" id="CHEBI:58805"/>
        <dbReference type="EC" id="2.7.7.65"/>
    </reaction>
</comment>
<sequence length="378" mass="39940">MDDIGELILALIRGIGVLALLTLAHGFVSRTLSAVVTKGVAVGIVFGLGAIFTMFDPFVLHPGVILDARGIILVLAAPFGGPTAAIVAGAAAGAFRFWLGGAGAPLGIIVILTAAATGLVLGPVLSKRSGGYDLGPLLLLAVAGSGQSMLLLLLPAFVPGIDPWPMIAPHLVTNCVGIIILGHFLSAEGRRQHAHRLAESQATTDPLTGVGNRRIFEQTASIVFSRQEPAALLLVDIDNFKLVNDRWGHDVGDRILRQVANAIRAAVPKNGVVARYGGEEMIVLLPGANARDATAVAEHIRRIVDEEVFYISRTVGNVTVSVGAFVSERADSFEQAFVLADKALYQAKDAGRNRVELYVADTRENARMDHGRRTFVTA</sequence>
<feature type="transmembrane region" description="Helical" evidence="8">
    <location>
        <begin position="72"/>
        <end position="98"/>
    </location>
</feature>
<dbReference type="FunFam" id="3.30.70.270:FF:000001">
    <property type="entry name" value="Diguanylate cyclase domain protein"/>
    <property type="match status" value="1"/>
</dbReference>
<feature type="transmembrane region" description="Helical" evidence="8">
    <location>
        <begin position="40"/>
        <end position="60"/>
    </location>
</feature>
<keyword evidence="4 8" id="KW-0812">Transmembrane</keyword>
<dbReference type="Proteomes" id="UP000192656">
    <property type="component" value="Unassembled WGS sequence"/>
</dbReference>
<evidence type="ECO:0000313" key="10">
    <source>
        <dbReference type="EMBL" id="SMC56913.1"/>
    </source>
</evidence>
<dbReference type="SMART" id="SM00267">
    <property type="entry name" value="GGDEF"/>
    <property type="match status" value="1"/>
</dbReference>
<dbReference type="Pfam" id="PF00990">
    <property type="entry name" value="GGDEF"/>
    <property type="match status" value="1"/>
</dbReference>
<evidence type="ECO:0000256" key="8">
    <source>
        <dbReference type="SAM" id="Phobius"/>
    </source>
</evidence>
<accession>A0A1W2A8L0</accession>
<dbReference type="EC" id="2.7.7.65" evidence="2"/>
<dbReference type="InterPro" id="IPR050469">
    <property type="entry name" value="Diguanylate_Cyclase"/>
</dbReference>
<feature type="transmembrane region" description="Helical" evidence="8">
    <location>
        <begin position="137"/>
        <end position="158"/>
    </location>
</feature>
<dbReference type="NCBIfam" id="TIGR00254">
    <property type="entry name" value="GGDEF"/>
    <property type="match status" value="1"/>
</dbReference>
<feature type="transmembrane region" description="Helical" evidence="8">
    <location>
        <begin position="104"/>
        <end position="125"/>
    </location>
</feature>
<dbReference type="PROSITE" id="PS50887">
    <property type="entry name" value="GGDEF"/>
    <property type="match status" value="1"/>
</dbReference>
<organism evidence="10 11">
    <name type="scientific">Fulvimarina manganoxydans</name>
    <dbReference type="NCBI Taxonomy" id="937218"/>
    <lineage>
        <taxon>Bacteria</taxon>
        <taxon>Pseudomonadati</taxon>
        <taxon>Pseudomonadota</taxon>
        <taxon>Alphaproteobacteria</taxon>
        <taxon>Hyphomicrobiales</taxon>
        <taxon>Aurantimonadaceae</taxon>
        <taxon>Fulvimarina</taxon>
    </lineage>
</organism>
<name>A0A1W2A8L0_9HYPH</name>
<dbReference type="InterPro" id="IPR000160">
    <property type="entry name" value="GGDEF_dom"/>
</dbReference>
<dbReference type="PANTHER" id="PTHR45138:SF9">
    <property type="entry name" value="DIGUANYLATE CYCLASE DGCM-RELATED"/>
    <property type="match status" value="1"/>
</dbReference>
<dbReference type="InterPro" id="IPR043128">
    <property type="entry name" value="Rev_trsase/Diguanyl_cyclase"/>
</dbReference>
<dbReference type="Pfam" id="PF07694">
    <property type="entry name" value="5TM-5TMR_LYT"/>
    <property type="match status" value="1"/>
</dbReference>
<dbReference type="InterPro" id="IPR029787">
    <property type="entry name" value="Nucleotide_cyclase"/>
</dbReference>
<comment type="subcellular location">
    <subcellularLocation>
        <location evidence="1">Cell membrane</location>
        <topology evidence="1">Multi-pass membrane protein</topology>
    </subcellularLocation>
</comment>
<dbReference type="SUPFAM" id="SSF55073">
    <property type="entry name" value="Nucleotide cyclase"/>
    <property type="match status" value="1"/>
</dbReference>
<feature type="domain" description="GGDEF" evidence="9">
    <location>
        <begin position="228"/>
        <end position="360"/>
    </location>
</feature>
<evidence type="ECO:0000256" key="6">
    <source>
        <dbReference type="ARBA" id="ARBA00023136"/>
    </source>
</evidence>
<feature type="transmembrane region" description="Helical" evidence="8">
    <location>
        <begin position="164"/>
        <end position="186"/>
    </location>
</feature>
<evidence type="ECO:0000256" key="7">
    <source>
        <dbReference type="ARBA" id="ARBA00034247"/>
    </source>
</evidence>
<dbReference type="GO" id="GO:0071555">
    <property type="term" value="P:cell wall organization"/>
    <property type="evidence" value="ECO:0007669"/>
    <property type="project" value="InterPro"/>
</dbReference>
<evidence type="ECO:0000259" key="9">
    <source>
        <dbReference type="PROSITE" id="PS50887"/>
    </source>
</evidence>
<dbReference type="GO" id="GO:0000155">
    <property type="term" value="F:phosphorelay sensor kinase activity"/>
    <property type="evidence" value="ECO:0007669"/>
    <property type="project" value="InterPro"/>
</dbReference>
<evidence type="ECO:0000313" key="11">
    <source>
        <dbReference type="Proteomes" id="UP000192656"/>
    </source>
</evidence>
<protein>
    <recommendedName>
        <fullName evidence="2">diguanylate cyclase</fullName>
        <ecNumber evidence="2">2.7.7.65</ecNumber>
    </recommendedName>
</protein>
<dbReference type="CDD" id="cd01949">
    <property type="entry name" value="GGDEF"/>
    <property type="match status" value="1"/>
</dbReference>
<gene>
    <name evidence="10" type="ORF">SAMN06297251_10426</name>
</gene>
<dbReference type="OrthoDB" id="9812260at2"/>
<evidence type="ECO:0000256" key="5">
    <source>
        <dbReference type="ARBA" id="ARBA00022989"/>
    </source>
</evidence>
<dbReference type="AlphaFoldDB" id="A0A1W2A8L0"/>
<evidence type="ECO:0000256" key="1">
    <source>
        <dbReference type="ARBA" id="ARBA00004651"/>
    </source>
</evidence>
<evidence type="ECO:0000256" key="4">
    <source>
        <dbReference type="ARBA" id="ARBA00022692"/>
    </source>
</evidence>
<keyword evidence="11" id="KW-1185">Reference proteome</keyword>
<dbReference type="InterPro" id="IPR011620">
    <property type="entry name" value="Sig_transdc_His_kinase_LytS_TM"/>
</dbReference>
<dbReference type="Gene3D" id="3.30.70.270">
    <property type="match status" value="1"/>
</dbReference>
<keyword evidence="6 8" id="KW-0472">Membrane</keyword>
<proteinExistence type="predicted"/>
<dbReference type="STRING" id="937218.SAMN06297251_10426"/>
<keyword evidence="3" id="KW-1003">Cell membrane</keyword>